<protein>
    <submittedName>
        <fullName evidence="2">Uncharacterized protein</fullName>
    </submittedName>
</protein>
<name>A0ABX9ZLR4_9BURK</name>
<feature type="transmembrane region" description="Helical" evidence="1">
    <location>
        <begin position="39"/>
        <end position="59"/>
    </location>
</feature>
<dbReference type="RefSeq" id="WP_125899285.1">
    <property type="nucleotide sequence ID" value="NZ_RWHX01000036.1"/>
</dbReference>
<keyword evidence="1" id="KW-1133">Transmembrane helix</keyword>
<feature type="transmembrane region" description="Helical" evidence="1">
    <location>
        <begin position="7"/>
        <end position="27"/>
    </location>
</feature>
<organism evidence="2 3">
    <name type="scientific">Pandoraea apista</name>
    <dbReference type="NCBI Taxonomy" id="93218"/>
    <lineage>
        <taxon>Bacteria</taxon>
        <taxon>Pseudomonadati</taxon>
        <taxon>Pseudomonadota</taxon>
        <taxon>Betaproteobacteria</taxon>
        <taxon>Burkholderiales</taxon>
        <taxon>Burkholderiaceae</taxon>
        <taxon>Pandoraea</taxon>
    </lineage>
</organism>
<evidence type="ECO:0000313" key="2">
    <source>
        <dbReference type="EMBL" id="RSK77885.1"/>
    </source>
</evidence>
<sequence length="64" mass="6590">MVVTIRAIVGALVPIGVVVGVAGYLMPPHGKHDEEDHNARATLIAGATSVAVLAILILFGTHVH</sequence>
<accession>A0ABX9ZLR4</accession>
<gene>
    <name evidence="2" type="ORF">EJE83_18025</name>
</gene>
<keyword evidence="1" id="KW-0812">Transmembrane</keyword>
<comment type="caution">
    <text evidence="2">The sequence shown here is derived from an EMBL/GenBank/DDBJ whole genome shotgun (WGS) entry which is preliminary data.</text>
</comment>
<keyword evidence="3" id="KW-1185">Reference proteome</keyword>
<reference evidence="2 3" key="1">
    <citation type="submission" date="2018-12" db="EMBL/GenBank/DDBJ databases">
        <title>Whole genome sequence of a Pandoraea apista isolate from a patient with cystic fibrosis.</title>
        <authorList>
            <person name="Kenna D.T."/>
            <person name="Turton J.F."/>
        </authorList>
    </citation>
    <scope>NUCLEOTIDE SEQUENCE [LARGE SCALE GENOMIC DNA]</scope>
    <source>
        <strain evidence="2 3">Pa13324</strain>
    </source>
</reference>
<evidence type="ECO:0000313" key="3">
    <source>
        <dbReference type="Proteomes" id="UP000270216"/>
    </source>
</evidence>
<dbReference type="EMBL" id="RWHX01000036">
    <property type="protein sequence ID" value="RSK77885.1"/>
    <property type="molecule type" value="Genomic_DNA"/>
</dbReference>
<dbReference type="Proteomes" id="UP000270216">
    <property type="component" value="Unassembled WGS sequence"/>
</dbReference>
<keyword evidence="1" id="KW-0472">Membrane</keyword>
<proteinExistence type="predicted"/>
<evidence type="ECO:0000256" key="1">
    <source>
        <dbReference type="SAM" id="Phobius"/>
    </source>
</evidence>